<feature type="compositionally biased region" description="Basic and acidic residues" evidence="1">
    <location>
        <begin position="248"/>
        <end position="260"/>
    </location>
</feature>
<feature type="region of interest" description="Disordered" evidence="1">
    <location>
        <begin position="248"/>
        <end position="338"/>
    </location>
</feature>
<reference evidence="2 3" key="1">
    <citation type="journal article" date="2021" name="Hortic Res">
        <title>The domestication of Cucurbita argyrosperma as revealed by the genome of its wild relative.</title>
        <authorList>
            <person name="Barrera-Redondo J."/>
            <person name="Sanchez-de la Vega G."/>
            <person name="Aguirre-Liguori J.A."/>
            <person name="Castellanos-Morales G."/>
            <person name="Gutierrez-Guerrero Y.T."/>
            <person name="Aguirre-Dugua X."/>
            <person name="Aguirre-Planter E."/>
            <person name="Tenaillon M.I."/>
            <person name="Lira-Saade R."/>
            <person name="Eguiarte L.E."/>
        </authorList>
    </citation>
    <scope>NUCLEOTIDE SEQUENCE [LARGE SCALE GENOMIC DNA]</scope>
    <source>
        <strain evidence="2">JBR-2021</strain>
    </source>
</reference>
<proteinExistence type="predicted"/>
<comment type="caution">
    <text evidence="2">The sequence shown here is derived from an EMBL/GenBank/DDBJ whole genome shotgun (WGS) entry which is preliminary data.</text>
</comment>
<feature type="compositionally biased region" description="Polar residues" evidence="1">
    <location>
        <begin position="261"/>
        <end position="275"/>
    </location>
</feature>
<dbReference type="Pfam" id="PF02586">
    <property type="entry name" value="SRAP"/>
    <property type="match status" value="1"/>
</dbReference>
<protein>
    <submittedName>
        <fullName evidence="2">Abasic site processing protein HMCES</fullName>
    </submittedName>
</protein>
<dbReference type="AlphaFoldDB" id="A0AAV6N5X0"/>
<accession>A0AAV6N5X0</accession>
<dbReference type="GO" id="GO:0003697">
    <property type="term" value="F:single-stranded DNA binding"/>
    <property type="evidence" value="ECO:0007669"/>
    <property type="project" value="InterPro"/>
</dbReference>
<dbReference type="EMBL" id="JAGKQH010000008">
    <property type="protein sequence ID" value="KAG6593042.1"/>
    <property type="molecule type" value="Genomic_DNA"/>
</dbReference>
<dbReference type="InterPro" id="IPR003738">
    <property type="entry name" value="SRAP"/>
</dbReference>
<dbReference type="GO" id="GO:0106300">
    <property type="term" value="P:protein-DNA covalent cross-linking repair"/>
    <property type="evidence" value="ECO:0007669"/>
    <property type="project" value="InterPro"/>
</dbReference>
<dbReference type="PANTHER" id="PTHR13604:SF0">
    <property type="entry name" value="ABASIC SITE PROCESSING PROTEIN HMCES"/>
    <property type="match status" value="1"/>
</dbReference>
<feature type="non-terminal residue" evidence="2">
    <location>
        <position position="1"/>
    </location>
</feature>
<evidence type="ECO:0000313" key="2">
    <source>
        <dbReference type="EMBL" id="KAG6593042.1"/>
    </source>
</evidence>
<feature type="compositionally biased region" description="Basic and acidic residues" evidence="1">
    <location>
        <begin position="276"/>
        <end position="286"/>
    </location>
</feature>
<name>A0AAV6N5X0_9ROSI</name>
<dbReference type="Proteomes" id="UP000685013">
    <property type="component" value="Chromosome 8"/>
</dbReference>
<keyword evidence="3" id="KW-1185">Reference proteome</keyword>
<gene>
    <name evidence="2" type="primary">hmces</name>
    <name evidence="2" type="ORF">SDJN03_12518</name>
</gene>
<organism evidence="2 3">
    <name type="scientific">Cucurbita argyrosperma subsp. sororia</name>
    <dbReference type="NCBI Taxonomy" id="37648"/>
    <lineage>
        <taxon>Eukaryota</taxon>
        <taxon>Viridiplantae</taxon>
        <taxon>Streptophyta</taxon>
        <taxon>Embryophyta</taxon>
        <taxon>Tracheophyta</taxon>
        <taxon>Spermatophyta</taxon>
        <taxon>Magnoliopsida</taxon>
        <taxon>eudicotyledons</taxon>
        <taxon>Gunneridae</taxon>
        <taxon>Pentapetalae</taxon>
        <taxon>rosids</taxon>
        <taxon>fabids</taxon>
        <taxon>Cucurbitales</taxon>
        <taxon>Cucurbitaceae</taxon>
        <taxon>Cucurbiteae</taxon>
        <taxon>Cucurbita</taxon>
    </lineage>
</organism>
<dbReference type="PANTHER" id="PTHR13604">
    <property type="entry name" value="DC12-RELATED"/>
    <property type="match status" value="1"/>
</dbReference>
<evidence type="ECO:0000256" key="1">
    <source>
        <dbReference type="SAM" id="MobiDB-lite"/>
    </source>
</evidence>
<evidence type="ECO:0000313" key="3">
    <source>
        <dbReference type="Proteomes" id="UP000685013"/>
    </source>
</evidence>
<sequence>MCGRARCTLRTDDISRACHRTGGPIRSLNMDRFRPLFNASPGSDLPVVRRDDESDGGGVVLQCMKWGLIPSFTGKSEKPNYFKMFNARSESMSEKASFRRLVPKRRCLVAVEGFYEWKKDGSRKQPYYIHFKDGQPLVFAALYDSWENPEGELLYTFTILTTSSSPALEWLHDRMPVILGDKERIDMWLNDSSSSKYDNVLKPYEAPDLVWYPVTPAMGKLSFDGPDCIKEIQLKTDGNNLISKFFSAKETKKEPSDSQEKTSCNTSVKPEPSQNLEEHKRDEDHVASSCSIRDNKSEDNLAKCSPTASTCRTKRDREGFSSESEIGVNDDSKISSSSKIRKKVSLKTGFENKSTLFSYFGRK</sequence>